<sequence length="182" mass="20191">MTLTPSARGRSSEFRNDHDLYVSSALSSPCADVNLLDVGHPMFNSEASLKHLVRHQRIRTSGNLSKRPAGTREQRWCVLPMWMTWWTFWMVLVCITAILAVSLVNILSTKNLLDLEHKESVLGLAQALEATKQLQPPPAPLGGFIGRDPVARRPSGGRWSKGSQEVREAGWTNQRGGTSSFV</sequence>
<keyword evidence="2" id="KW-1133">Transmembrane helix</keyword>
<evidence type="ECO:0000313" key="4">
    <source>
        <dbReference type="Proteomes" id="UP001642484"/>
    </source>
</evidence>
<name>A0ABP0PEN0_9DINO</name>
<accession>A0ABP0PEN0</accession>
<keyword evidence="4" id="KW-1185">Reference proteome</keyword>
<dbReference type="EMBL" id="CAXAMN010022995">
    <property type="protein sequence ID" value="CAK9074294.1"/>
    <property type="molecule type" value="Genomic_DNA"/>
</dbReference>
<reference evidence="3 4" key="1">
    <citation type="submission" date="2024-02" db="EMBL/GenBank/DDBJ databases">
        <authorList>
            <person name="Chen Y."/>
            <person name="Shah S."/>
            <person name="Dougan E. K."/>
            <person name="Thang M."/>
            <person name="Chan C."/>
        </authorList>
    </citation>
    <scope>NUCLEOTIDE SEQUENCE [LARGE SCALE GENOMIC DNA]</scope>
</reference>
<organism evidence="3 4">
    <name type="scientific">Durusdinium trenchii</name>
    <dbReference type="NCBI Taxonomy" id="1381693"/>
    <lineage>
        <taxon>Eukaryota</taxon>
        <taxon>Sar</taxon>
        <taxon>Alveolata</taxon>
        <taxon>Dinophyceae</taxon>
        <taxon>Suessiales</taxon>
        <taxon>Symbiodiniaceae</taxon>
        <taxon>Durusdinium</taxon>
    </lineage>
</organism>
<proteinExistence type="predicted"/>
<feature type="transmembrane region" description="Helical" evidence="2">
    <location>
        <begin position="86"/>
        <end position="108"/>
    </location>
</feature>
<evidence type="ECO:0000256" key="1">
    <source>
        <dbReference type="SAM" id="MobiDB-lite"/>
    </source>
</evidence>
<keyword evidence="2" id="KW-0472">Membrane</keyword>
<evidence type="ECO:0000313" key="3">
    <source>
        <dbReference type="EMBL" id="CAK9074294.1"/>
    </source>
</evidence>
<evidence type="ECO:0000256" key="2">
    <source>
        <dbReference type="SAM" id="Phobius"/>
    </source>
</evidence>
<feature type="compositionally biased region" description="Polar residues" evidence="1">
    <location>
        <begin position="171"/>
        <end position="182"/>
    </location>
</feature>
<keyword evidence="2" id="KW-0812">Transmembrane</keyword>
<gene>
    <name evidence="3" type="ORF">CCMP2556_LOCUS36605</name>
</gene>
<protein>
    <submittedName>
        <fullName evidence="3">Uncharacterized protein</fullName>
    </submittedName>
</protein>
<dbReference type="Proteomes" id="UP001642484">
    <property type="component" value="Unassembled WGS sequence"/>
</dbReference>
<comment type="caution">
    <text evidence="3">The sequence shown here is derived from an EMBL/GenBank/DDBJ whole genome shotgun (WGS) entry which is preliminary data.</text>
</comment>
<feature type="region of interest" description="Disordered" evidence="1">
    <location>
        <begin position="134"/>
        <end position="182"/>
    </location>
</feature>